<accession>A0A212F1X7</accession>
<dbReference type="Proteomes" id="UP000007151">
    <property type="component" value="Unassembled WGS sequence"/>
</dbReference>
<feature type="compositionally biased region" description="Basic residues" evidence="1">
    <location>
        <begin position="99"/>
        <end position="110"/>
    </location>
</feature>
<evidence type="ECO:0000313" key="3">
    <source>
        <dbReference type="Proteomes" id="UP000007151"/>
    </source>
</evidence>
<feature type="compositionally biased region" description="Basic and acidic residues" evidence="1">
    <location>
        <begin position="88"/>
        <end position="98"/>
    </location>
</feature>
<reference evidence="2 3" key="1">
    <citation type="journal article" date="2011" name="Cell">
        <title>The monarch butterfly genome yields insights into long-distance migration.</title>
        <authorList>
            <person name="Zhan S."/>
            <person name="Merlin C."/>
            <person name="Boore J.L."/>
            <person name="Reppert S.M."/>
        </authorList>
    </citation>
    <scope>NUCLEOTIDE SEQUENCE [LARGE SCALE GENOMIC DNA]</scope>
    <source>
        <strain evidence="2">F-2</strain>
    </source>
</reference>
<proteinExistence type="predicted"/>
<dbReference type="AlphaFoldDB" id="A0A212F1X7"/>
<gene>
    <name evidence="2" type="ORF">KGM_215627</name>
</gene>
<sequence length="297" mass="34215">MTEARKVNLAKESFQRPPINSVKSSEGGGKHQIKHKNKIPKALRYDLENALVGRHQLRSANCVGCCSTPPIASKARCPKPLPHLWSSHNRETSTERPCRKSKQQRKRSARVRQIPASPSPPRPLVPRLCRTYSIPRNHNLTEYLVPSNREVSQKPLQRSRLRYPLRTLRQFRDASTQTDRKVGDCKKEKSQSPLIKKYEVKVDLPDTVNKKTTSLSPNFGKCQATTSFFSSKIKNEEQALFKDDLIDVIKEKHDKRLHILYRNTGQEEYPSVMNLFSPKTNNIILKPKRPCKAPHWR</sequence>
<dbReference type="InParanoid" id="A0A212F1X7"/>
<organism evidence="2 3">
    <name type="scientific">Danaus plexippus plexippus</name>
    <dbReference type="NCBI Taxonomy" id="278856"/>
    <lineage>
        <taxon>Eukaryota</taxon>
        <taxon>Metazoa</taxon>
        <taxon>Ecdysozoa</taxon>
        <taxon>Arthropoda</taxon>
        <taxon>Hexapoda</taxon>
        <taxon>Insecta</taxon>
        <taxon>Pterygota</taxon>
        <taxon>Neoptera</taxon>
        <taxon>Endopterygota</taxon>
        <taxon>Lepidoptera</taxon>
        <taxon>Glossata</taxon>
        <taxon>Ditrysia</taxon>
        <taxon>Papilionoidea</taxon>
        <taxon>Nymphalidae</taxon>
        <taxon>Danainae</taxon>
        <taxon>Danaini</taxon>
        <taxon>Danaina</taxon>
        <taxon>Danaus</taxon>
        <taxon>Danaus</taxon>
    </lineage>
</organism>
<feature type="region of interest" description="Disordered" evidence="1">
    <location>
        <begin position="77"/>
        <end position="127"/>
    </location>
</feature>
<feature type="region of interest" description="Disordered" evidence="1">
    <location>
        <begin position="1"/>
        <end position="35"/>
    </location>
</feature>
<name>A0A212F1X7_DANPL</name>
<keyword evidence="3" id="KW-1185">Reference proteome</keyword>
<comment type="caution">
    <text evidence="2">The sequence shown here is derived from an EMBL/GenBank/DDBJ whole genome shotgun (WGS) entry which is preliminary data.</text>
</comment>
<dbReference type="KEGG" id="dpl:KGM_215627"/>
<evidence type="ECO:0000313" key="2">
    <source>
        <dbReference type="EMBL" id="OWR47713.1"/>
    </source>
</evidence>
<dbReference type="EMBL" id="AGBW02010786">
    <property type="protein sequence ID" value="OWR47713.1"/>
    <property type="molecule type" value="Genomic_DNA"/>
</dbReference>
<evidence type="ECO:0000256" key="1">
    <source>
        <dbReference type="SAM" id="MobiDB-lite"/>
    </source>
</evidence>
<protein>
    <submittedName>
        <fullName evidence="2">Uncharacterized protein</fullName>
    </submittedName>
</protein>